<evidence type="ECO:0000256" key="3">
    <source>
        <dbReference type="ARBA" id="ARBA00022448"/>
    </source>
</evidence>
<sequence length="352" mass="38387">MRSFAASNHDKGSRARILGFSLAVFLLSGFIISVFIGSVSFQFGDILRVIQLKLFGDEIPSNLASLEKILFSLRIPRTLLMTFIGAALACSGASYQGLFRNPLADPFLIGVSSGASLGAVISMSVHWTYFRIGLWMTPILSFLFALITVFIVFYLGRIGGSLNTSGLILSGVAVNAFASAITYSWILISSNEVRHSLSWMLGGIYQSGWESLMIVIPIMVIGMAGQWSLAYPLNILQFGDEQASQLGVNVHQIRRRIIFFSTLTTAAAISFSGIIGFVGLIVPHTIRLVCGSDYRRLIPLSILGGAFFLLTADVISRWIIAPQELPVGIITAITGAPFFLWLLQRSKHKDVL</sequence>
<dbReference type="InterPro" id="IPR037294">
    <property type="entry name" value="ABC_BtuC-like"/>
</dbReference>
<feature type="transmembrane region" description="Helical" evidence="8">
    <location>
        <begin position="132"/>
        <end position="155"/>
    </location>
</feature>
<evidence type="ECO:0000256" key="2">
    <source>
        <dbReference type="ARBA" id="ARBA00007935"/>
    </source>
</evidence>
<feature type="transmembrane region" description="Helical" evidence="8">
    <location>
        <begin position="297"/>
        <end position="319"/>
    </location>
</feature>
<protein>
    <submittedName>
        <fullName evidence="9">ABC-type Fe3+-siderophore transport system, permease component</fullName>
    </submittedName>
</protein>
<dbReference type="STRING" id="1678840.ATC1_13605"/>
<keyword evidence="7 8" id="KW-0472">Membrane</keyword>
<dbReference type="GO" id="GO:0022857">
    <property type="term" value="F:transmembrane transporter activity"/>
    <property type="evidence" value="ECO:0007669"/>
    <property type="project" value="InterPro"/>
</dbReference>
<feature type="transmembrane region" description="Helical" evidence="8">
    <location>
        <begin position="107"/>
        <end position="125"/>
    </location>
</feature>
<dbReference type="GO" id="GO:0033214">
    <property type="term" value="P:siderophore-iron import into cell"/>
    <property type="evidence" value="ECO:0007669"/>
    <property type="project" value="TreeGrafter"/>
</dbReference>
<dbReference type="GO" id="GO:0005886">
    <property type="term" value="C:plasma membrane"/>
    <property type="evidence" value="ECO:0007669"/>
    <property type="project" value="UniProtKB-SubCell"/>
</dbReference>
<comment type="subcellular location">
    <subcellularLocation>
        <location evidence="1">Cell membrane</location>
        <topology evidence="1">Multi-pass membrane protein</topology>
    </subcellularLocation>
</comment>
<dbReference type="Proteomes" id="UP000053370">
    <property type="component" value="Unassembled WGS sequence"/>
</dbReference>
<dbReference type="EMBL" id="DF968181">
    <property type="protein sequence ID" value="GAP40627.1"/>
    <property type="molecule type" value="Genomic_DNA"/>
</dbReference>
<dbReference type="CDD" id="cd06550">
    <property type="entry name" value="TM_ABC_iron-siderophores_like"/>
    <property type="match status" value="1"/>
</dbReference>
<accession>A0A0S7BVX2</accession>
<feature type="transmembrane region" description="Helical" evidence="8">
    <location>
        <begin position="78"/>
        <end position="95"/>
    </location>
</feature>
<dbReference type="Pfam" id="PF01032">
    <property type="entry name" value="FecCD"/>
    <property type="match status" value="1"/>
</dbReference>
<keyword evidence="4" id="KW-1003">Cell membrane</keyword>
<name>A0A0S7BVX2_9CHLR</name>
<dbReference type="AlphaFoldDB" id="A0A0S7BVX2"/>
<evidence type="ECO:0000256" key="5">
    <source>
        <dbReference type="ARBA" id="ARBA00022692"/>
    </source>
</evidence>
<feature type="transmembrane region" description="Helical" evidence="8">
    <location>
        <begin position="20"/>
        <end position="43"/>
    </location>
</feature>
<gene>
    <name evidence="9" type="ORF">ATC1_13605</name>
</gene>
<evidence type="ECO:0000313" key="9">
    <source>
        <dbReference type="EMBL" id="GAP40627.1"/>
    </source>
</evidence>
<keyword evidence="5 8" id="KW-0812">Transmembrane</keyword>
<comment type="similarity">
    <text evidence="2">Belongs to the binding-protein-dependent transport system permease family. FecCD subfamily.</text>
</comment>
<dbReference type="PANTHER" id="PTHR30472">
    <property type="entry name" value="FERRIC ENTEROBACTIN TRANSPORT SYSTEM PERMEASE PROTEIN"/>
    <property type="match status" value="1"/>
</dbReference>
<evidence type="ECO:0000256" key="1">
    <source>
        <dbReference type="ARBA" id="ARBA00004651"/>
    </source>
</evidence>
<organism evidence="9">
    <name type="scientific">Flexilinea flocculi</name>
    <dbReference type="NCBI Taxonomy" id="1678840"/>
    <lineage>
        <taxon>Bacteria</taxon>
        <taxon>Bacillati</taxon>
        <taxon>Chloroflexota</taxon>
        <taxon>Anaerolineae</taxon>
        <taxon>Anaerolineales</taxon>
        <taxon>Anaerolineaceae</taxon>
        <taxon>Flexilinea</taxon>
    </lineage>
</organism>
<evidence type="ECO:0000256" key="6">
    <source>
        <dbReference type="ARBA" id="ARBA00022989"/>
    </source>
</evidence>
<keyword evidence="3" id="KW-0813">Transport</keyword>
<proteinExistence type="inferred from homology"/>
<evidence type="ECO:0000256" key="8">
    <source>
        <dbReference type="SAM" id="Phobius"/>
    </source>
</evidence>
<dbReference type="SUPFAM" id="SSF81345">
    <property type="entry name" value="ABC transporter involved in vitamin B12 uptake, BtuC"/>
    <property type="match status" value="1"/>
</dbReference>
<evidence type="ECO:0000256" key="7">
    <source>
        <dbReference type="ARBA" id="ARBA00023136"/>
    </source>
</evidence>
<feature type="transmembrane region" description="Helical" evidence="8">
    <location>
        <begin position="167"/>
        <end position="188"/>
    </location>
</feature>
<evidence type="ECO:0000313" key="10">
    <source>
        <dbReference type="Proteomes" id="UP000053370"/>
    </source>
</evidence>
<keyword evidence="6 8" id="KW-1133">Transmembrane helix</keyword>
<feature type="transmembrane region" description="Helical" evidence="8">
    <location>
        <begin position="257"/>
        <end position="285"/>
    </location>
</feature>
<feature type="transmembrane region" description="Helical" evidence="8">
    <location>
        <begin position="325"/>
        <end position="343"/>
    </location>
</feature>
<dbReference type="Gene3D" id="1.10.3470.10">
    <property type="entry name" value="ABC transporter involved in vitamin B12 uptake, BtuC"/>
    <property type="match status" value="1"/>
</dbReference>
<reference evidence="9" key="1">
    <citation type="journal article" date="2015" name="Genome Announc.">
        <title>Draft Genome Sequence of Anaerolineae Strain TC1, a Novel Isolate from a Methanogenic Wastewater Treatment System.</title>
        <authorList>
            <person name="Matsuura N."/>
            <person name="Tourlousse D.M."/>
            <person name="Sun L."/>
            <person name="Toyonaga M."/>
            <person name="Kuroda K."/>
            <person name="Ohashi A."/>
            <person name="Cruz R."/>
            <person name="Yamaguchi T."/>
            <person name="Sekiguchi Y."/>
        </authorList>
    </citation>
    <scope>NUCLEOTIDE SEQUENCE [LARGE SCALE GENOMIC DNA]</scope>
    <source>
        <strain evidence="9">TC1</strain>
    </source>
</reference>
<keyword evidence="10" id="KW-1185">Reference proteome</keyword>
<dbReference type="FunFam" id="1.10.3470.10:FF:000001">
    <property type="entry name" value="Vitamin B12 ABC transporter permease BtuC"/>
    <property type="match status" value="1"/>
</dbReference>
<dbReference type="InterPro" id="IPR000522">
    <property type="entry name" value="ABC_transptr_permease_BtuC"/>
</dbReference>
<feature type="transmembrane region" description="Helical" evidence="8">
    <location>
        <begin position="209"/>
        <end position="229"/>
    </location>
</feature>
<dbReference type="RefSeq" id="WP_172667739.1">
    <property type="nucleotide sequence ID" value="NZ_DF968181.1"/>
</dbReference>
<dbReference type="PANTHER" id="PTHR30472:SF25">
    <property type="entry name" value="ABC TRANSPORTER PERMEASE PROTEIN MJ0876-RELATED"/>
    <property type="match status" value="1"/>
</dbReference>
<evidence type="ECO:0000256" key="4">
    <source>
        <dbReference type="ARBA" id="ARBA00022475"/>
    </source>
</evidence>